<keyword evidence="13" id="KW-1185">Reference proteome</keyword>
<evidence type="ECO:0000256" key="7">
    <source>
        <dbReference type="ARBA" id="ARBA00023128"/>
    </source>
</evidence>
<comment type="subunit">
    <text evidence="9">Monomer.</text>
</comment>
<dbReference type="InterPro" id="IPR056744">
    <property type="entry name" value="TRM5/TYW2-like_N"/>
</dbReference>
<comment type="similarity">
    <text evidence="9">Belongs to the TRM5 / TYW2 family.</text>
</comment>
<feature type="domain" description="SAM-dependent methyltransferase TRM5/TYW2-type" evidence="11">
    <location>
        <begin position="139"/>
        <end position="507"/>
    </location>
</feature>
<feature type="binding site" evidence="9">
    <location>
        <begin position="294"/>
        <end position="295"/>
    </location>
    <ligand>
        <name>S-adenosyl-L-methionine</name>
        <dbReference type="ChEBI" id="CHEBI:59789"/>
    </ligand>
</feature>
<gene>
    <name evidence="12" type="ORF">CSSPTR1EN2_LOCUS23221</name>
</gene>
<dbReference type="InterPro" id="IPR025792">
    <property type="entry name" value="tRNA_Gua_MeTrfase_euk"/>
</dbReference>
<comment type="function">
    <text evidence="9">Specifically methylates the N1 position of guanosine-37 in various cytoplasmic and mitochondrial tRNAs. Methylation is not dependent on the nature of the nucleoside 5' of the target nucleoside. This is the first step in the biosynthesis of wybutosine (yW), a modified base adjacent to the anticodon of tRNAs and required for accurate decoding.</text>
</comment>
<evidence type="ECO:0000259" key="11">
    <source>
        <dbReference type="PROSITE" id="PS51684"/>
    </source>
</evidence>
<proteinExistence type="inferred from homology"/>
<evidence type="ECO:0000256" key="5">
    <source>
        <dbReference type="ARBA" id="ARBA00022691"/>
    </source>
</evidence>
<comment type="subcellular location">
    <subcellularLocation>
        <location evidence="9">Mitochondrion matrix</location>
    </subcellularLocation>
    <subcellularLocation>
        <location evidence="9">Nucleus</location>
    </subcellularLocation>
    <subcellularLocation>
        <location evidence="9">Cytoplasm</location>
    </subcellularLocation>
    <text evidence="9">Predominantly in the mitochondria and in the nucleus.</text>
</comment>
<dbReference type="InterPro" id="IPR029063">
    <property type="entry name" value="SAM-dependent_MTases_sf"/>
</dbReference>
<evidence type="ECO:0000256" key="3">
    <source>
        <dbReference type="ARBA" id="ARBA00022603"/>
    </source>
</evidence>
<protein>
    <recommendedName>
        <fullName evidence="9">tRNA (guanine(37)-N1)-methyltransferase</fullName>
        <ecNumber evidence="9">2.1.1.228</ecNumber>
    </recommendedName>
    <alternativeName>
        <fullName evidence="9">M1G-methyltransferase</fullName>
    </alternativeName>
    <alternativeName>
        <fullName evidence="9">tRNA [GM37] methyltransferase</fullName>
    </alternativeName>
    <alternativeName>
        <fullName evidence="9">tRNA methyltransferase 5 homolog</fullName>
    </alternativeName>
</protein>
<dbReference type="CDD" id="cd02440">
    <property type="entry name" value="AdoMet_MTases"/>
    <property type="match status" value="1"/>
</dbReference>
<dbReference type="PANTHER" id="PTHR23245:SF36">
    <property type="entry name" value="TRNA (GUANINE(37)-N1)-METHYLTRANSFERASE"/>
    <property type="match status" value="1"/>
</dbReference>
<organism evidence="12 13">
    <name type="scientific">Sphagnum troendelagicum</name>
    <dbReference type="NCBI Taxonomy" id="128251"/>
    <lineage>
        <taxon>Eukaryota</taxon>
        <taxon>Viridiplantae</taxon>
        <taxon>Streptophyta</taxon>
        <taxon>Embryophyta</taxon>
        <taxon>Bryophyta</taxon>
        <taxon>Sphagnophytina</taxon>
        <taxon>Sphagnopsida</taxon>
        <taxon>Sphagnales</taxon>
        <taxon>Sphagnaceae</taxon>
        <taxon>Sphagnum</taxon>
    </lineage>
</organism>
<comment type="similarity">
    <text evidence="1">Belongs to the class I-like SAM-binding methyltransferase superfamily. TRM5/TYW2 family.</text>
</comment>
<comment type="catalytic activity">
    <reaction evidence="9">
        <text>guanosine(37) in tRNA + S-adenosyl-L-methionine = N(1)-methylguanosine(37) in tRNA + S-adenosyl-L-homocysteine + H(+)</text>
        <dbReference type="Rhea" id="RHEA:36899"/>
        <dbReference type="Rhea" id="RHEA-COMP:10145"/>
        <dbReference type="Rhea" id="RHEA-COMP:10147"/>
        <dbReference type="ChEBI" id="CHEBI:15378"/>
        <dbReference type="ChEBI" id="CHEBI:57856"/>
        <dbReference type="ChEBI" id="CHEBI:59789"/>
        <dbReference type="ChEBI" id="CHEBI:73542"/>
        <dbReference type="ChEBI" id="CHEBI:74269"/>
        <dbReference type="EC" id="2.1.1.228"/>
    </reaction>
</comment>
<dbReference type="PROSITE" id="PS51684">
    <property type="entry name" value="SAM_MT_TRM5_TYW2"/>
    <property type="match status" value="1"/>
</dbReference>
<dbReference type="Proteomes" id="UP001497512">
    <property type="component" value="Chromosome 9"/>
</dbReference>
<evidence type="ECO:0000256" key="9">
    <source>
        <dbReference type="HAMAP-Rule" id="MF_03152"/>
    </source>
</evidence>
<dbReference type="Pfam" id="PF02475">
    <property type="entry name" value="TRM5-TYW2_MTfase"/>
    <property type="match status" value="1"/>
</dbReference>
<dbReference type="HAMAP" id="MF_03152">
    <property type="entry name" value="TRM5"/>
    <property type="match status" value="1"/>
</dbReference>
<feature type="binding site" evidence="9">
    <location>
        <position position="426"/>
    </location>
    <ligand>
        <name>S-adenosyl-L-methionine</name>
        <dbReference type="ChEBI" id="CHEBI:59789"/>
    </ligand>
</feature>
<evidence type="ECO:0000313" key="13">
    <source>
        <dbReference type="Proteomes" id="UP001497512"/>
    </source>
</evidence>
<dbReference type="PANTHER" id="PTHR23245">
    <property type="entry name" value="TRNA METHYLTRANSFERASE"/>
    <property type="match status" value="1"/>
</dbReference>
<evidence type="ECO:0000256" key="1">
    <source>
        <dbReference type="ARBA" id="ARBA00009775"/>
    </source>
</evidence>
<dbReference type="Gene3D" id="3.30.300.110">
    <property type="entry name" value="Met-10+ protein-like domains"/>
    <property type="match status" value="1"/>
</dbReference>
<feature type="binding site" evidence="9">
    <location>
        <begin position="266"/>
        <end position="267"/>
    </location>
    <ligand>
        <name>S-adenosyl-L-methionine</name>
        <dbReference type="ChEBI" id="CHEBI:59789"/>
    </ligand>
</feature>
<feature type="region of interest" description="Disordered" evidence="10">
    <location>
        <begin position="309"/>
        <end position="342"/>
    </location>
</feature>
<keyword evidence="8 9" id="KW-0539">Nucleus</keyword>
<name>A0ABP0V330_9BRYO</name>
<dbReference type="EC" id="2.1.1.228" evidence="9"/>
<evidence type="ECO:0000256" key="8">
    <source>
        <dbReference type="ARBA" id="ARBA00023242"/>
    </source>
</evidence>
<dbReference type="SUPFAM" id="SSF53335">
    <property type="entry name" value="S-adenosyl-L-methionine-dependent methyltransferases"/>
    <property type="match status" value="1"/>
</dbReference>
<dbReference type="InterPro" id="IPR030382">
    <property type="entry name" value="MeTrfase_TRM5/TYW2"/>
</dbReference>
<dbReference type="EMBL" id="OZ019901">
    <property type="protein sequence ID" value="CAK9236821.1"/>
    <property type="molecule type" value="Genomic_DNA"/>
</dbReference>
<sequence>MEQEGKEGSVANVEEPAVASVDFLDKSKFVRYLHRFALRIPRNLSHVVAKILSGYVLDMARVRHIVPDPSDDNLRLVIFSDLVTDIYLHGLPEEKQQALKKVVIADVVPYDVVLDYPYWPVEHILKEILPAGCEVPSSFETIGHIAHLNLREELLPYQKVIATVILDKNPKLKTVVNKVGTITNEFRVPEFEVLAGNASLVTEVKQHGATFRLDYGSVYWNSRLEAEHKRVFSQFQPGEVIVDMFAGIGPFAIPAAQQGCIVYANDLNPTSVKYLKMNSEINKVSGRVKAYNMDAREFIQTIMTPRLTDASSEEPVNDNIASTTAPVSSEEERITTGPSDSLTTKYESQISNAIKNGTGIVKSKNKMERVKDSADEIDSDMGLLHPGKNIQNGRNKKGRNFTTSVAKEKMNLEVKAWEHFDHVVMNLPASALEFLDVLNGLLTRDKWKGRLPRVHCYCFMRTKETSADVIERAEAYLKGPIQEPVVWTVRDVAPNKVMLCLSFELPEAVAFSSTSKDLIEDVATLKRPRTS</sequence>
<evidence type="ECO:0000256" key="4">
    <source>
        <dbReference type="ARBA" id="ARBA00022679"/>
    </source>
</evidence>
<reference evidence="12" key="1">
    <citation type="submission" date="2024-02" db="EMBL/GenBank/DDBJ databases">
        <authorList>
            <consortium name="ELIXIR-Norway"/>
            <consortium name="Elixir Norway"/>
        </authorList>
    </citation>
    <scope>NUCLEOTIDE SEQUENCE</scope>
</reference>
<evidence type="ECO:0000256" key="10">
    <source>
        <dbReference type="SAM" id="MobiDB-lite"/>
    </source>
</evidence>
<evidence type="ECO:0000256" key="6">
    <source>
        <dbReference type="ARBA" id="ARBA00022694"/>
    </source>
</evidence>
<keyword evidence="5 9" id="KW-0949">S-adenosyl-L-methionine</keyword>
<evidence type="ECO:0000313" key="12">
    <source>
        <dbReference type="EMBL" id="CAK9236821.1"/>
    </source>
</evidence>
<keyword evidence="2 9" id="KW-0963">Cytoplasm</keyword>
<evidence type="ECO:0000256" key="2">
    <source>
        <dbReference type="ARBA" id="ARBA00022490"/>
    </source>
</evidence>
<dbReference type="Gene3D" id="3.40.50.150">
    <property type="entry name" value="Vaccinia Virus protein VP39"/>
    <property type="match status" value="1"/>
</dbReference>
<keyword evidence="4 9" id="KW-0808">Transferase</keyword>
<feature type="binding site" evidence="9">
    <location>
        <position position="228"/>
    </location>
    <ligand>
        <name>S-adenosyl-L-methionine</name>
        <dbReference type="ChEBI" id="CHEBI:59789"/>
    </ligand>
</feature>
<keyword evidence="7 9" id="KW-0496">Mitochondrion</keyword>
<dbReference type="InterPro" id="IPR056743">
    <property type="entry name" value="TRM5-TYW2-like_MTfase"/>
</dbReference>
<keyword evidence="3 9" id="KW-0489">Methyltransferase</keyword>
<keyword evidence="6 9" id="KW-0819">tRNA processing</keyword>
<dbReference type="Pfam" id="PF25133">
    <property type="entry name" value="TYW2_N_2"/>
    <property type="match status" value="1"/>
</dbReference>
<accession>A0ABP0V330</accession>